<reference evidence="1 2" key="1">
    <citation type="journal article" date="2015" name="BMC Genomics">
        <title>Genome mining reveals unlocked bioactive potential of marine Gram-negative bacteria.</title>
        <authorList>
            <person name="Machado H."/>
            <person name="Sonnenschein E.C."/>
            <person name="Melchiorsen J."/>
            <person name="Gram L."/>
        </authorList>
    </citation>
    <scope>NUCLEOTIDE SEQUENCE [LARGE SCALE GENOMIC DNA]</scope>
    <source>
        <strain evidence="1 2">S3137</strain>
    </source>
</reference>
<comment type="caution">
    <text evidence="1">The sequence shown here is derived from an EMBL/GenBank/DDBJ whole genome shotgun (WGS) entry which is preliminary data.</text>
</comment>
<dbReference type="AlphaFoldDB" id="A0A0F4Q5M4"/>
<sequence>MQIYINETPVTVPEQAALSEAIIAFAAKPPFAAAVNGHFVAQQDYGHTALKEGDKVDILAPIQGG</sequence>
<dbReference type="EMBL" id="JXXZ01000002">
    <property type="protein sequence ID" value="KJZ01862.1"/>
    <property type="molecule type" value="Genomic_DNA"/>
</dbReference>
<dbReference type="PANTHER" id="PTHR34472">
    <property type="entry name" value="SULFUR CARRIER PROTEIN THIS"/>
    <property type="match status" value="1"/>
</dbReference>
<proteinExistence type="predicted"/>
<dbReference type="SUPFAM" id="SSF54285">
    <property type="entry name" value="MoaD/ThiS"/>
    <property type="match status" value="1"/>
</dbReference>
<accession>A0A0F4Q5M4</accession>
<dbReference type="InterPro" id="IPR010035">
    <property type="entry name" value="Thi_S"/>
</dbReference>
<evidence type="ECO:0000313" key="1">
    <source>
        <dbReference type="EMBL" id="KJZ01862.1"/>
    </source>
</evidence>
<dbReference type="CDD" id="cd00565">
    <property type="entry name" value="Ubl_ThiS"/>
    <property type="match status" value="1"/>
</dbReference>
<dbReference type="eggNOG" id="COG2104">
    <property type="taxonomic scope" value="Bacteria"/>
</dbReference>
<protein>
    <submittedName>
        <fullName evidence="1">Thiamine biosynthesis protein ThiS</fullName>
    </submittedName>
</protein>
<name>A0A0F4Q5M4_9GAMM</name>
<dbReference type="PANTHER" id="PTHR34472:SF1">
    <property type="entry name" value="SULFUR CARRIER PROTEIN THIS"/>
    <property type="match status" value="1"/>
</dbReference>
<organism evidence="1 2">
    <name type="scientific">Pseudoalteromonas ruthenica</name>
    <dbReference type="NCBI Taxonomy" id="151081"/>
    <lineage>
        <taxon>Bacteria</taxon>
        <taxon>Pseudomonadati</taxon>
        <taxon>Pseudomonadota</taxon>
        <taxon>Gammaproteobacteria</taxon>
        <taxon>Alteromonadales</taxon>
        <taxon>Pseudoalteromonadaceae</taxon>
        <taxon>Pseudoalteromonas</taxon>
    </lineage>
</organism>
<dbReference type="NCBIfam" id="TIGR01683">
    <property type="entry name" value="thiS"/>
    <property type="match status" value="1"/>
</dbReference>
<dbReference type="GeneID" id="58227386"/>
<dbReference type="InterPro" id="IPR003749">
    <property type="entry name" value="ThiS/MoaD-like"/>
</dbReference>
<evidence type="ECO:0000313" key="2">
    <source>
        <dbReference type="Proteomes" id="UP000033664"/>
    </source>
</evidence>
<dbReference type="OrthoDB" id="9800283at2"/>
<dbReference type="Gene3D" id="3.10.20.30">
    <property type="match status" value="1"/>
</dbReference>
<dbReference type="Proteomes" id="UP000033664">
    <property type="component" value="Unassembled WGS sequence"/>
</dbReference>
<dbReference type="Pfam" id="PF02597">
    <property type="entry name" value="ThiS"/>
    <property type="match status" value="1"/>
</dbReference>
<dbReference type="InterPro" id="IPR012675">
    <property type="entry name" value="Beta-grasp_dom_sf"/>
</dbReference>
<dbReference type="PATRIC" id="fig|151081.8.peg.1708"/>
<gene>
    <name evidence="1" type="ORF">TW72_02655</name>
</gene>
<keyword evidence="2" id="KW-1185">Reference proteome</keyword>
<dbReference type="InterPro" id="IPR016155">
    <property type="entry name" value="Mopterin_synth/thiamin_S_b"/>
</dbReference>
<dbReference type="RefSeq" id="WP_045979246.1">
    <property type="nucleotide sequence ID" value="NZ_JXXY01000006.1"/>
</dbReference>